<feature type="transmembrane region" description="Helical" evidence="1">
    <location>
        <begin position="47"/>
        <end position="70"/>
    </location>
</feature>
<name>A0A1I6ILW3_9EURY</name>
<evidence type="ECO:0000313" key="3">
    <source>
        <dbReference type="Proteomes" id="UP000243250"/>
    </source>
</evidence>
<dbReference type="RefSeq" id="WP_089883114.1">
    <property type="nucleotide sequence ID" value="NZ_FOYS01000006.1"/>
</dbReference>
<keyword evidence="1" id="KW-1133">Transmembrane helix</keyword>
<feature type="transmembrane region" description="Helical" evidence="1">
    <location>
        <begin position="21"/>
        <end position="41"/>
    </location>
</feature>
<reference evidence="3" key="1">
    <citation type="submission" date="2016-10" db="EMBL/GenBank/DDBJ databases">
        <authorList>
            <person name="Varghese N."/>
            <person name="Submissions S."/>
        </authorList>
    </citation>
    <scope>NUCLEOTIDE SEQUENCE [LARGE SCALE GENOMIC DNA]</scope>
    <source>
        <strain evidence="3">CGMCC 1.8711</strain>
    </source>
</reference>
<keyword evidence="1" id="KW-0472">Membrane</keyword>
<protein>
    <submittedName>
        <fullName evidence="2">Uncharacterized protein</fullName>
    </submittedName>
</protein>
<gene>
    <name evidence="2" type="ORF">SAMN04488124_3392</name>
</gene>
<accession>A0A1I6ILW3</accession>
<feature type="transmembrane region" description="Helical" evidence="1">
    <location>
        <begin position="117"/>
        <end position="138"/>
    </location>
</feature>
<organism evidence="2 3">
    <name type="scientific">Halogeometricum limi</name>
    <dbReference type="NCBI Taxonomy" id="555875"/>
    <lineage>
        <taxon>Archaea</taxon>
        <taxon>Methanobacteriati</taxon>
        <taxon>Methanobacteriota</taxon>
        <taxon>Stenosarchaea group</taxon>
        <taxon>Halobacteria</taxon>
        <taxon>Halobacteriales</taxon>
        <taxon>Haloferacaceae</taxon>
        <taxon>Halogeometricum</taxon>
    </lineage>
</organism>
<feature type="transmembrane region" description="Helical" evidence="1">
    <location>
        <begin position="82"/>
        <end position="102"/>
    </location>
</feature>
<dbReference type="STRING" id="555875.SAMN04488124_3392"/>
<dbReference type="EMBL" id="FOYS01000006">
    <property type="protein sequence ID" value="SFR67693.1"/>
    <property type="molecule type" value="Genomic_DNA"/>
</dbReference>
<keyword evidence="3" id="KW-1185">Reference proteome</keyword>
<proteinExistence type="predicted"/>
<dbReference type="Proteomes" id="UP000243250">
    <property type="component" value="Unassembled WGS sequence"/>
</dbReference>
<evidence type="ECO:0000256" key="1">
    <source>
        <dbReference type="SAM" id="Phobius"/>
    </source>
</evidence>
<dbReference type="AlphaFoldDB" id="A0A1I6ILW3"/>
<evidence type="ECO:0000313" key="2">
    <source>
        <dbReference type="EMBL" id="SFR67693.1"/>
    </source>
</evidence>
<sequence length="165" mass="17111">MQLGGENARVWELVQHRNGRAVVIGLLWWTVALGSIAVLNIPPTNRVAGMVVFGATVFGALCAVGAPLGLDRTLVAWVGTRLLAVAAVLGVVAEAVRATLFAGTPPAVAYTQTPAEIPAVVAGCVASFVLLYSVGAVLRVGARRRPRFGVVGAVRDGLFAGRTER</sequence>
<dbReference type="OrthoDB" id="381715at2157"/>
<keyword evidence="1" id="KW-0812">Transmembrane</keyword>